<organism evidence="2 3">
    <name type="scientific">Streptomyces himalayensis subsp. himalayensis</name>
    <dbReference type="NCBI Taxonomy" id="2756131"/>
    <lineage>
        <taxon>Bacteria</taxon>
        <taxon>Bacillati</taxon>
        <taxon>Actinomycetota</taxon>
        <taxon>Actinomycetes</taxon>
        <taxon>Kitasatosporales</taxon>
        <taxon>Streptomycetaceae</taxon>
        <taxon>Streptomyces</taxon>
        <taxon>Streptomyces himalayensis</taxon>
    </lineage>
</organism>
<dbReference type="Proteomes" id="UP000545761">
    <property type="component" value="Unassembled WGS sequence"/>
</dbReference>
<feature type="region of interest" description="Disordered" evidence="1">
    <location>
        <begin position="112"/>
        <end position="155"/>
    </location>
</feature>
<dbReference type="EMBL" id="JACEHE010000026">
    <property type="protein sequence ID" value="MBA2950271.1"/>
    <property type="molecule type" value="Genomic_DNA"/>
</dbReference>
<name>A0A7W0ICL4_9ACTN</name>
<sequence>MYSGSDNLDDLDDRVRDIAGLLTHLTTAAAFAARTTLRSRGPESDITRRKVTQLTLTVGALGRALADLGDAVAHAGVLHELGALPRSAQRTKAIESTRSRLHGLIDSTRRQLNQAGGRLHQEADRLTAPPTPNRSPRATSTTPVTPPSRATSRTR</sequence>
<gene>
    <name evidence="2" type="ORF">H1D24_31915</name>
</gene>
<proteinExistence type="predicted"/>
<comment type="caution">
    <text evidence="2">The sequence shown here is derived from an EMBL/GenBank/DDBJ whole genome shotgun (WGS) entry which is preliminary data.</text>
</comment>
<dbReference type="RefSeq" id="WP_181661199.1">
    <property type="nucleotide sequence ID" value="NZ_JACEHE010000026.1"/>
</dbReference>
<evidence type="ECO:0000256" key="1">
    <source>
        <dbReference type="SAM" id="MobiDB-lite"/>
    </source>
</evidence>
<dbReference type="AlphaFoldDB" id="A0A7W0ICL4"/>
<protein>
    <submittedName>
        <fullName evidence="2">Uncharacterized protein</fullName>
    </submittedName>
</protein>
<evidence type="ECO:0000313" key="3">
    <source>
        <dbReference type="Proteomes" id="UP000545761"/>
    </source>
</evidence>
<feature type="compositionally biased region" description="Polar residues" evidence="1">
    <location>
        <begin position="134"/>
        <end position="155"/>
    </location>
</feature>
<reference evidence="2 3" key="1">
    <citation type="submission" date="2020-07" db="EMBL/GenBank/DDBJ databases">
        <title>Streptomyces isolated from Indian soil.</title>
        <authorList>
            <person name="Mandal S."/>
            <person name="Maiti P.K."/>
        </authorList>
    </citation>
    <scope>NUCLEOTIDE SEQUENCE [LARGE SCALE GENOMIC DNA]</scope>
    <source>
        <strain evidence="2 3">PSKA28</strain>
    </source>
</reference>
<accession>A0A7W0ICL4</accession>
<evidence type="ECO:0000313" key="2">
    <source>
        <dbReference type="EMBL" id="MBA2950271.1"/>
    </source>
</evidence>